<feature type="region of interest" description="Disordered" evidence="7">
    <location>
        <begin position="122"/>
        <end position="339"/>
    </location>
</feature>
<feature type="compositionally biased region" description="Basic and acidic residues" evidence="7">
    <location>
        <begin position="535"/>
        <end position="558"/>
    </location>
</feature>
<feature type="compositionally biased region" description="Basic residues" evidence="7">
    <location>
        <begin position="279"/>
        <end position="289"/>
    </location>
</feature>
<evidence type="ECO:0000256" key="4">
    <source>
        <dbReference type="ARBA" id="ARBA00022833"/>
    </source>
</evidence>
<evidence type="ECO:0000259" key="8">
    <source>
        <dbReference type="PROSITE" id="PS52027"/>
    </source>
</evidence>
<feature type="compositionally biased region" description="Acidic residues" evidence="7">
    <location>
        <begin position="314"/>
        <end position="327"/>
    </location>
</feature>
<feature type="compositionally biased region" description="Pro residues" evidence="7">
    <location>
        <begin position="1"/>
        <end position="11"/>
    </location>
</feature>
<feature type="domain" description="C2HC/C3H-type" evidence="8">
    <location>
        <begin position="618"/>
        <end position="647"/>
    </location>
</feature>
<comment type="caution">
    <text evidence="9">The sequence shown here is derived from an EMBL/GenBank/DDBJ whole genome shotgun (WGS) entry which is preliminary data.</text>
</comment>
<gene>
    <name evidence="9" type="ORF">GSLYS_00001757001</name>
</gene>
<evidence type="ECO:0000313" key="9">
    <source>
        <dbReference type="EMBL" id="CAL1527587.1"/>
    </source>
</evidence>
<dbReference type="AlphaFoldDB" id="A0AAV2H1M8"/>
<keyword evidence="10" id="KW-1185">Reference proteome</keyword>
<accession>A0AAV2H1M8</accession>
<feature type="region of interest" description="Disordered" evidence="7">
    <location>
        <begin position="1"/>
        <end position="41"/>
    </location>
</feature>
<dbReference type="PROSITE" id="PS52027">
    <property type="entry name" value="ZF_C2HC_C3H"/>
    <property type="match status" value="2"/>
</dbReference>
<keyword evidence="2" id="KW-0479">Metal-binding</keyword>
<feature type="compositionally biased region" description="Polar residues" evidence="7">
    <location>
        <begin position="232"/>
        <end position="245"/>
    </location>
</feature>
<dbReference type="Proteomes" id="UP001497497">
    <property type="component" value="Unassembled WGS sequence"/>
</dbReference>
<keyword evidence="4" id="KW-0862">Zinc</keyword>
<feature type="domain" description="C2HC/C3H-type" evidence="8">
    <location>
        <begin position="514"/>
        <end position="543"/>
    </location>
</feature>
<keyword evidence="3 6" id="KW-0863">Zinc-finger</keyword>
<dbReference type="InterPro" id="IPR049899">
    <property type="entry name" value="Znf_C2HC_C3H"/>
</dbReference>
<organism evidence="9 10">
    <name type="scientific">Lymnaea stagnalis</name>
    <name type="common">Great pond snail</name>
    <name type="synonym">Helix stagnalis</name>
    <dbReference type="NCBI Taxonomy" id="6523"/>
    <lineage>
        <taxon>Eukaryota</taxon>
        <taxon>Metazoa</taxon>
        <taxon>Spiralia</taxon>
        <taxon>Lophotrochozoa</taxon>
        <taxon>Mollusca</taxon>
        <taxon>Gastropoda</taxon>
        <taxon>Heterobranchia</taxon>
        <taxon>Euthyneura</taxon>
        <taxon>Panpulmonata</taxon>
        <taxon>Hygrophila</taxon>
        <taxon>Lymnaeoidea</taxon>
        <taxon>Lymnaeidae</taxon>
        <taxon>Lymnaea</taxon>
    </lineage>
</organism>
<evidence type="ECO:0000313" key="10">
    <source>
        <dbReference type="Proteomes" id="UP001497497"/>
    </source>
</evidence>
<dbReference type="Pfam" id="PF13913">
    <property type="entry name" value="zf-C2HC_2"/>
    <property type="match status" value="2"/>
</dbReference>
<dbReference type="PANTHER" id="PTHR14649:SF1">
    <property type="entry name" value="ZINC FINGER C2HC DOMAIN-CONTAINING PROTEIN 1C"/>
    <property type="match status" value="1"/>
</dbReference>
<feature type="compositionally biased region" description="Basic and acidic residues" evidence="7">
    <location>
        <begin position="17"/>
        <end position="27"/>
    </location>
</feature>
<feature type="compositionally biased region" description="Basic and acidic residues" evidence="7">
    <location>
        <begin position="358"/>
        <end position="436"/>
    </location>
</feature>
<evidence type="ECO:0000256" key="6">
    <source>
        <dbReference type="PROSITE-ProRule" id="PRU01371"/>
    </source>
</evidence>
<feature type="region of interest" description="Disordered" evidence="7">
    <location>
        <begin position="358"/>
        <end position="488"/>
    </location>
</feature>
<comment type="similarity">
    <text evidence="1">Belongs to the ZC2HC1 family.</text>
</comment>
<protein>
    <recommendedName>
        <fullName evidence="8">C2HC/C3H-type domain-containing protein</fullName>
    </recommendedName>
</protein>
<sequence>MLSSQPYPPSPHRTRRLTKDLSPDADMRGLGAADTQAGRKPSKLELMRADYQRKLLKEKEEKMVQLYEDNQKKAMMRVTRNGSGNGRNGIVTPPGTVRDFFNERRRLAATGMPMPTIDNHYKQAKGSSSPGDWSNRTGSGNSVHAQKVSAGRDRSQPLVPIQRGGDEATNNNNTSGIPIRRAGSSGHVDKNPFDSKPRLVKHAPLPPTNGYMDKNNNDGATGAKPSHLPRFTPQNRSQPQPTSQKALHKPHPPAEPRGPSDQGKLTDFQKWQLEQNKVREKRLKKLNHKQHVDDNEGAWADPEEEPRFAMNLEETNDQDDEDGEDGEGESHVPNAKIKELEKQLLDKIAREQAELKRLKMERQKEEEEEKREMERQKKKEAAERAKQKKQEEERRKEEDKRRRKEEADEKLEREREERRERQQMEEERQRKEEEKKRLKMTNSRHKEENEGLSDEDDDDVPPSKTSSGPQARHQAKQKPKVKTDDLEETALSVSDANYYAQAAASSEAKGQVGSLAKCNICGRSFAHDRIQKHRDACAKASKPRKEFDSSKKRVEGTELAKYAGKAKKNEPPKKKSNWRTHHEQFIESLRYAKKVTQIEKEGGDLRSLAPPPRTVNPDLVPCPHCGRTFNETAAERHIPRCQTLKTRPAPVNTRRR</sequence>
<evidence type="ECO:0000256" key="7">
    <source>
        <dbReference type="SAM" id="MobiDB-lite"/>
    </source>
</evidence>
<dbReference type="EMBL" id="CAXITT010000019">
    <property type="protein sequence ID" value="CAL1527587.1"/>
    <property type="molecule type" value="Genomic_DNA"/>
</dbReference>
<feature type="region of interest" description="Disordered" evidence="7">
    <location>
        <begin position="535"/>
        <end position="580"/>
    </location>
</feature>
<evidence type="ECO:0000256" key="5">
    <source>
        <dbReference type="ARBA" id="ARBA00023054"/>
    </source>
</evidence>
<evidence type="ECO:0000256" key="2">
    <source>
        <dbReference type="ARBA" id="ARBA00022723"/>
    </source>
</evidence>
<keyword evidence="5" id="KW-0175">Coiled coil</keyword>
<proteinExistence type="inferred from homology"/>
<feature type="region of interest" description="Disordered" evidence="7">
    <location>
        <begin position="602"/>
        <end position="621"/>
    </location>
</feature>
<name>A0AAV2H1M8_LYMST</name>
<dbReference type="Gene3D" id="3.30.160.60">
    <property type="entry name" value="Classic Zinc Finger"/>
    <property type="match status" value="2"/>
</dbReference>
<reference evidence="9 10" key="1">
    <citation type="submission" date="2024-04" db="EMBL/GenBank/DDBJ databases">
        <authorList>
            <consortium name="Genoscope - CEA"/>
            <person name="William W."/>
        </authorList>
    </citation>
    <scope>NUCLEOTIDE SEQUENCE [LARGE SCALE GENOMIC DNA]</scope>
</reference>
<evidence type="ECO:0000256" key="3">
    <source>
        <dbReference type="ARBA" id="ARBA00022771"/>
    </source>
</evidence>
<dbReference type="GO" id="GO:0008270">
    <property type="term" value="F:zinc ion binding"/>
    <property type="evidence" value="ECO:0007669"/>
    <property type="project" value="UniProtKB-KW"/>
</dbReference>
<evidence type="ECO:0000256" key="1">
    <source>
        <dbReference type="ARBA" id="ARBA00010843"/>
    </source>
</evidence>
<feature type="compositionally biased region" description="Basic and acidic residues" evidence="7">
    <location>
        <begin position="187"/>
        <end position="197"/>
    </location>
</feature>
<dbReference type="InterPro" id="IPR026104">
    <property type="entry name" value="ZNF_C2HC_dom_1C"/>
</dbReference>
<feature type="compositionally biased region" description="Acidic residues" evidence="7">
    <location>
        <begin position="450"/>
        <end position="460"/>
    </location>
</feature>
<feature type="compositionally biased region" description="Polar residues" evidence="7">
    <location>
        <begin position="125"/>
        <end position="144"/>
    </location>
</feature>
<dbReference type="PANTHER" id="PTHR14649">
    <property type="entry name" value="ZINC FINGER C2HC DOMAIN-CONTAINING PROTEIN 1C"/>
    <property type="match status" value="1"/>
</dbReference>